<dbReference type="PANTHER" id="PTHR10429">
    <property type="entry name" value="DNA-3-METHYLADENINE GLYCOSYLASE"/>
    <property type="match status" value="1"/>
</dbReference>
<dbReference type="HAMAP" id="MF_00527">
    <property type="entry name" value="3MGH"/>
    <property type="match status" value="1"/>
</dbReference>
<dbReference type="InterPro" id="IPR036995">
    <property type="entry name" value="MPG_sf"/>
</dbReference>
<dbReference type="RefSeq" id="WP_109249463.1">
    <property type="nucleotide sequence ID" value="NZ_QCXQ01000001.1"/>
</dbReference>
<protein>
    <recommendedName>
        <fullName evidence="5">Putative 3-methyladenine DNA glycosylase</fullName>
        <ecNumber evidence="5">3.2.2.-</ecNumber>
    </recommendedName>
</protein>
<comment type="similarity">
    <text evidence="1 5">Belongs to the DNA glycosylase MPG family.</text>
</comment>
<evidence type="ECO:0000256" key="2">
    <source>
        <dbReference type="ARBA" id="ARBA00022763"/>
    </source>
</evidence>
<keyword evidence="4 5" id="KW-0234">DNA repair</keyword>
<dbReference type="CDD" id="cd00540">
    <property type="entry name" value="AAG"/>
    <property type="match status" value="1"/>
</dbReference>
<gene>
    <name evidence="6" type="ORF">DCM90_00815</name>
</gene>
<dbReference type="SUPFAM" id="SSF50486">
    <property type="entry name" value="FMT C-terminal domain-like"/>
    <property type="match status" value="1"/>
</dbReference>
<evidence type="ECO:0000256" key="1">
    <source>
        <dbReference type="ARBA" id="ARBA00009232"/>
    </source>
</evidence>
<name>A0A2V1N4N8_9LACO</name>
<dbReference type="Pfam" id="PF02245">
    <property type="entry name" value="Pur_DNA_glyco"/>
    <property type="match status" value="1"/>
</dbReference>
<dbReference type="FunFam" id="3.10.300.10:FF:000001">
    <property type="entry name" value="Putative 3-methyladenine DNA glycosylase"/>
    <property type="match status" value="1"/>
</dbReference>
<dbReference type="InterPro" id="IPR011034">
    <property type="entry name" value="Formyl_transferase-like_C_sf"/>
</dbReference>
<dbReference type="EC" id="3.2.2.-" evidence="5"/>
<dbReference type="GO" id="GO:0003905">
    <property type="term" value="F:alkylbase DNA N-glycosylase activity"/>
    <property type="evidence" value="ECO:0007669"/>
    <property type="project" value="InterPro"/>
</dbReference>
<dbReference type="Gene3D" id="3.10.300.10">
    <property type="entry name" value="Methylpurine-DNA glycosylase (MPG)"/>
    <property type="match status" value="1"/>
</dbReference>
<dbReference type="PANTHER" id="PTHR10429:SF0">
    <property type="entry name" value="DNA-3-METHYLADENINE GLYCOSYLASE"/>
    <property type="match status" value="1"/>
</dbReference>
<keyword evidence="3 5" id="KW-0378">Hydrolase</keyword>
<dbReference type="OrthoDB" id="9794313at2"/>
<keyword evidence="7" id="KW-1185">Reference proteome</keyword>
<proteinExistence type="inferred from homology"/>
<dbReference type="NCBIfam" id="TIGR00567">
    <property type="entry name" value="3mg"/>
    <property type="match status" value="1"/>
</dbReference>
<evidence type="ECO:0000256" key="5">
    <source>
        <dbReference type="HAMAP-Rule" id="MF_00527"/>
    </source>
</evidence>
<comment type="caution">
    <text evidence="6">The sequence shown here is derived from an EMBL/GenBank/DDBJ whole genome shotgun (WGS) entry which is preliminary data.</text>
</comment>
<evidence type="ECO:0000256" key="3">
    <source>
        <dbReference type="ARBA" id="ARBA00022801"/>
    </source>
</evidence>
<organism evidence="6 7">
    <name type="scientific">Levilactobacillus bambusae</name>
    <dbReference type="NCBI Taxonomy" id="2024736"/>
    <lineage>
        <taxon>Bacteria</taxon>
        <taxon>Bacillati</taxon>
        <taxon>Bacillota</taxon>
        <taxon>Bacilli</taxon>
        <taxon>Lactobacillales</taxon>
        <taxon>Lactobacillaceae</taxon>
        <taxon>Levilactobacillus</taxon>
    </lineage>
</organism>
<sequence>MNSGIVDNLREQPTPVSARTLLGQYLVFYLNDRLMSGWIVETEAYVGINDRACHAFGDRHTKANAPLYEEAGTLYTPQMRGLTMLNIITQPAGEPQGILIRAVEPDQGINWMLERRPKEGPELTNGPAKFTQAFGITKQMQNQILGETNLRVDQSMARQPAVITSGPRVGIPNKGDWTTANLRYTVAGNPYVSKQRKRDMNWTTYGWLNKELEAEK</sequence>
<dbReference type="AlphaFoldDB" id="A0A2V1N4N8"/>
<accession>A0A2V1N4N8</accession>
<dbReference type="GO" id="GO:0006284">
    <property type="term" value="P:base-excision repair"/>
    <property type="evidence" value="ECO:0007669"/>
    <property type="project" value="InterPro"/>
</dbReference>
<dbReference type="Proteomes" id="UP000245080">
    <property type="component" value="Unassembled WGS sequence"/>
</dbReference>
<reference evidence="6 7" key="1">
    <citation type="journal article" date="2018" name="Int. J. Syst. Evol. Microbiol.">
        <title>Lactobacillus bambusae sp. nov., isolated from a traditional fermented Ma-bamboo shoots of Taiwan.</title>
        <authorList>
            <person name="Wang L.-T."/>
        </authorList>
    </citation>
    <scope>NUCLEOTIDE SEQUENCE [LARGE SCALE GENOMIC DNA]</scope>
    <source>
        <strain evidence="6 7">BS-W1</strain>
    </source>
</reference>
<evidence type="ECO:0000313" key="7">
    <source>
        <dbReference type="Proteomes" id="UP000245080"/>
    </source>
</evidence>
<evidence type="ECO:0000256" key="4">
    <source>
        <dbReference type="ARBA" id="ARBA00023204"/>
    </source>
</evidence>
<keyword evidence="2 5" id="KW-0227">DNA damage</keyword>
<dbReference type="InterPro" id="IPR003180">
    <property type="entry name" value="MPG"/>
</dbReference>
<dbReference type="EMBL" id="QCXQ01000001">
    <property type="protein sequence ID" value="PWG00750.1"/>
    <property type="molecule type" value="Genomic_DNA"/>
</dbReference>
<dbReference type="GO" id="GO:0003677">
    <property type="term" value="F:DNA binding"/>
    <property type="evidence" value="ECO:0007669"/>
    <property type="project" value="InterPro"/>
</dbReference>
<evidence type="ECO:0000313" key="6">
    <source>
        <dbReference type="EMBL" id="PWG00750.1"/>
    </source>
</evidence>